<organism evidence="6 7">
    <name type="scientific">Pyxicephalus adspersus</name>
    <name type="common">African bullfrog</name>
    <dbReference type="NCBI Taxonomy" id="30357"/>
    <lineage>
        <taxon>Eukaryota</taxon>
        <taxon>Metazoa</taxon>
        <taxon>Chordata</taxon>
        <taxon>Craniata</taxon>
        <taxon>Vertebrata</taxon>
        <taxon>Euteleostomi</taxon>
        <taxon>Amphibia</taxon>
        <taxon>Batrachia</taxon>
        <taxon>Anura</taxon>
        <taxon>Neobatrachia</taxon>
        <taxon>Ranoidea</taxon>
        <taxon>Pyxicephalidae</taxon>
        <taxon>Pyxicephalinae</taxon>
        <taxon>Pyxicephalus</taxon>
    </lineage>
</organism>
<dbReference type="GO" id="GO:0000122">
    <property type="term" value="P:negative regulation of transcription by RNA polymerase II"/>
    <property type="evidence" value="ECO:0007669"/>
    <property type="project" value="TreeGrafter"/>
</dbReference>
<gene>
    <name evidence="6" type="ORF">GDO54_010720</name>
</gene>
<evidence type="ECO:0000256" key="4">
    <source>
        <dbReference type="ARBA" id="ARBA00023242"/>
    </source>
</evidence>
<feature type="region of interest" description="Disordered" evidence="5">
    <location>
        <begin position="110"/>
        <end position="135"/>
    </location>
</feature>
<evidence type="ECO:0000256" key="3">
    <source>
        <dbReference type="ARBA" id="ARBA00022473"/>
    </source>
</evidence>
<name>A0AAV3APU3_PYXAD</name>
<dbReference type="Proteomes" id="UP001181693">
    <property type="component" value="Unassembled WGS sequence"/>
</dbReference>
<accession>A0AAV3APU3</accession>
<dbReference type="InterPro" id="IPR028127">
    <property type="entry name" value="Ripply_fam"/>
</dbReference>
<reference evidence="6" key="1">
    <citation type="thesis" date="2020" institute="ProQuest LLC" country="789 East Eisenhower Parkway, Ann Arbor, MI, USA">
        <title>Comparative Genomics and Chromosome Evolution.</title>
        <authorList>
            <person name="Mudd A.B."/>
        </authorList>
    </citation>
    <scope>NUCLEOTIDE SEQUENCE</scope>
    <source>
        <strain evidence="6">1538</strain>
        <tissue evidence="6">Blood</tissue>
    </source>
</reference>
<keyword evidence="3" id="KW-0217">Developmental protein</keyword>
<comment type="subcellular location">
    <subcellularLocation>
        <location evidence="1">Nucleus</location>
    </subcellularLocation>
</comment>
<comment type="caution">
    <text evidence="6">The sequence shown here is derived from an EMBL/GenBank/DDBJ whole genome shotgun (WGS) entry which is preliminary data.</text>
</comment>
<dbReference type="PANTHER" id="PTHR16770">
    <property type="entry name" value="PROTEIN RIPPLY-LIKE"/>
    <property type="match status" value="1"/>
</dbReference>
<evidence type="ECO:0000256" key="2">
    <source>
        <dbReference type="ARBA" id="ARBA00006944"/>
    </source>
</evidence>
<feature type="compositionally biased region" description="Acidic residues" evidence="5">
    <location>
        <begin position="114"/>
        <end position="135"/>
    </location>
</feature>
<keyword evidence="7" id="KW-1185">Reference proteome</keyword>
<dbReference type="Pfam" id="PF14998">
    <property type="entry name" value="Ripply"/>
    <property type="match status" value="1"/>
</dbReference>
<evidence type="ECO:0000313" key="6">
    <source>
        <dbReference type="EMBL" id="DBA26466.1"/>
    </source>
</evidence>
<dbReference type="PANTHER" id="PTHR16770:SF3">
    <property type="entry name" value="PROTEIN RIPPLY2"/>
    <property type="match status" value="1"/>
</dbReference>
<comment type="similarity">
    <text evidence="2">Belongs to the ripply family.</text>
</comment>
<evidence type="ECO:0000256" key="5">
    <source>
        <dbReference type="SAM" id="MobiDB-lite"/>
    </source>
</evidence>
<evidence type="ECO:0000256" key="1">
    <source>
        <dbReference type="ARBA" id="ARBA00004123"/>
    </source>
</evidence>
<dbReference type="GO" id="GO:0009880">
    <property type="term" value="P:embryonic pattern specification"/>
    <property type="evidence" value="ECO:0007669"/>
    <property type="project" value="TreeGrafter"/>
</dbReference>
<evidence type="ECO:0008006" key="8">
    <source>
        <dbReference type="Google" id="ProtNLM"/>
    </source>
</evidence>
<evidence type="ECO:0000313" key="7">
    <source>
        <dbReference type="Proteomes" id="UP001181693"/>
    </source>
</evidence>
<dbReference type="AlphaFoldDB" id="A0AAV3APU3"/>
<dbReference type="GO" id="GO:0005634">
    <property type="term" value="C:nucleus"/>
    <property type="evidence" value="ECO:0007669"/>
    <property type="project" value="UniProtKB-SubCell"/>
</dbReference>
<keyword evidence="4" id="KW-0539">Nucleus</keyword>
<sequence length="135" mass="15510">MTDDHLEVCLRLALSNCPDSATLADSLQFKTSSRLHEVFWRPWINNSTRQLRRTLPYATGLCENPQSVEKPAEYNHPVRLFWPKSKPLHSMYLEAANLLQSFPVQATLSFYNDSESDSEDDESSEEEHDSGFESE</sequence>
<protein>
    <recommendedName>
        <fullName evidence="8">Protein ripply2</fullName>
    </recommendedName>
</protein>
<dbReference type="EMBL" id="DYDO01000004">
    <property type="protein sequence ID" value="DBA26466.1"/>
    <property type="molecule type" value="Genomic_DNA"/>
</dbReference>
<proteinExistence type="inferred from homology"/>